<feature type="domain" description="DUF2070" evidence="2">
    <location>
        <begin position="11"/>
        <end position="565"/>
    </location>
</feature>
<keyword evidence="1" id="KW-0812">Transmembrane</keyword>
<dbReference type="EMBL" id="CP133772">
    <property type="protein sequence ID" value="WYX99797.1"/>
    <property type="molecule type" value="Genomic_DNA"/>
</dbReference>
<evidence type="ECO:0000313" key="3">
    <source>
        <dbReference type="EMBL" id="WYX99797.1"/>
    </source>
</evidence>
<feature type="transmembrane region" description="Helical" evidence="1">
    <location>
        <begin position="135"/>
        <end position="154"/>
    </location>
</feature>
<sequence length="578" mass="65149">MDERGEHRKFSDLAKYVRKSPPWWAYILPILALLTVDYFLIGSLYVVIFGILGSYLLVIALDSLFFVITRFSFPFRRIIFLDFTSLLIWNLFFWVIYFLHVFQSYEIAIMISISSTALLRILIFFIYYSDNIIKSTIPALNYTFSSIVALTVIFRDYYVLVPFILSSIVYVIAGFIFIKSTTKGFAREYGESPTKLIKFFLNYQNESSENKIGERFFKRMYRSKRTVPVKVIDIRRSNGTRKVLLVFPYIHPGPFGTLGSSDLPARLQSRLNDLGSDLMVFHTTTTNSNNCSGESDIDSISNAVRRSLDHMEYVTTMSRFKKLSVGKIAIGILKFGDFGIGSIIPEKISFDDVSLKEGLKLIHSVEKSTLKNFAPIDAQNYFHERAPELHDCSTLSNAFIREFSKLPSKYPAKIGYGHVAPSMPDLASVGIQALVFDTGDKLNTIVLTDSNNITREAIKACEEKLKELVSSVEIYTTDNHYVNAGTLNINPLGIAGNLSEISDYVYAAVNKAIQNTEEVSVGMATEEAQVRMGDENAFQKLIGSVFASLKTAKYSIIITISSSVALSVLMFRFLVTFV</sequence>
<dbReference type="AlphaFoldDB" id="A0AAX4NFQ9"/>
<dbReference type="RefSeq" id="WP_393971759.1">
    <property type="nucleotide sequence ID" value="NZ_CP133772.1"/>
</dbReference>
<proteinExistence type="predicted"/>
<feature type="transmembrane region" description="Helical" evidence="1">
    <location>
        <begin position="47"/>
        <end position="68"/>
    </location>
</feature>
<feature type="transmembrane region" description="Helical" evidence="1">
    <location>
        <begin position="107"/>
        <end position="128"/>
    </location>
</feature>
<dbReference type="GeneID" id="95967065"/>
<feature type="transmembrane region" description="Helical" evidence="1">
    <location>
        <begin position="21"/>
        <end position="41"/>
    </location>
</feature>
<keyword evidence="4" id="KW-1185">Reference proteome</keyword>
<dbReference type="InterPro" id="IPR019204">
    <property type="entry name" value="DUF2070_membrane"/>
</dbReference>
<accession>A0AAX4NFQ9</accession>
<gene>
    <name evidence="3" type="ORF">OXIME_000341</name>
</gene>
<reference evidence="3 4" key="1">
    <citation type="submission" date="2023-09" db="EMBL/GenBank/DDBJ databases">
        <authorList>
            <person name="Golyshina O.V."/>
            <person name="Lunev E.A."/>
            <person name="Bargiela R."/>
            <person name="Gaines M.C."/>
            <person name="Daum B."/>
            <person name="Bale N.J."/>
            <person name="Koenen M."/>
            <person name="Sinninghe Damst J.S."/>
            <person name="Yakimov M."/>
            <person name="Golyshin P.N."/>
        </authorList>
    </citation>
    <scope>NUCLEOTIDE SEQUENCE [LARGE SCALE GENOMIC DNA]</scope>
    <source>
        <strain evidence="3 4">M1</strain>
    </source>
</reference>
<name>A0AAX4NFQ9_9ARCH</name>
<feature type="transmembrane region" description="Helical" evidence="1">
    <location>
        <begin position="554"/>
        <end position="575"/>
    </location>
</feature>
<keyword evidence="1" id="KW-1133">Transmembrane helix</keyword>
<evidence type="ECO:0000259" key="2">
    <source>
        <dbReference type="Pfam" id="PF09843"/>
    </source>
</evidence>
<feature type="transmembrane region" description="Helical" evidence="1">
    <location>
        <begin position="80"/>
        <end position="101"/>
    </location>
</feature>
<dbReference type="KEGG" id="omr:OXIME_000341"/>
<feature type="transmembrane region" description="Helical" evidence="1">
    <location>
        <begin position="160"/>
        <end position="178"/>
    </location>
</feature>
<evidence type="ECO:0000313" key="4">
    <source>
        <dbReference type="Proteomes" id="UP001451606"/>
    </source>
</evidence>
<evidence type="ECO:0000256" key="1">
    <source>
        <dbReference type="SAM" id="Phobius"/>
    </source>
</evidence>
<dbReference type="Pfam" id="PF09843">
    <property type="entry name" value="DUF2070"/>
    <property type="match status" value="1"/>
</dbReference>
<dbReference type="Proteomes" id="UP001451606">
    <property type="component" value="Chromosome"/>
</dbReference>
<organism evidence="3 4">
    <name type="scientific">Oxyplasma meridianum</name>
    <dbReference type="NCBI Taxonomy" id="3073602"/>
    <lineage>
        <taxon>Archaea</taxon>
        <taxon>Methanobacteriati</taxon>
        <taxon>Thermoplasmatota</taxon>
        <taxon>Thermoplasmata</taxon>
        <taxon>Thermoplasmatales</taxon>
        <taxon>Thermoplasmataceae</taxon>
        <taxon>Oxyplasma</taxon>
    </lineage>
</organism>
<keyword evidence="1" id="KW-0472">Membrane</keyword>
<protein>
    <submittedName>
        <fullName evidence="3">DUF2070 family protein</fullName>
    </submittedName>
</protein>